<evidence type="ECO:0000313" key="6">
    <source>
        <dbReference type="EMBL" id="SOC38629.1"/>
    </source>
</evidence>
<evidence type="ECO:0000313" key="7">
    <source>
        <dbReference type="Proteomes" id="UP000219167"/>
    </source>
</evidence>
<dbReference type="CDD" id="cd08497">
    <property type="entry name" value="MbnE-like"/>
    <property type="match status" value="1"/>
</dbReference>
<dbReference type="InterPro" id="IPR000914">
    <property type="entry name" value="SBP_5_dom"/>
</dbReference>
<dbReference type="Pfam" id="PF00496">
    <property type="entry name" value="SBP_bac_5"/>
    <property type="match status" value="1"/>
</dbReference>
<comment type="similarity">
    <text evidence="2">Belongs to the bacterial solute-binding protein 5 family.</text>
</comment>
<dbReference type="InterPro" id="IPR030678">
    <property type="entry name" value="Peptide/Ni-bd"/>
</dbReference>
<feature type="chain" id="PRO_5012990310" evidence="4">
    <location>
        <begin position="22"/>
        <end position="603"/>
    </location>
</feature>
<evidence type="ECO:0000256" key="3">
    <source>
        <dbReference type="ARBA" id="ARBA00022729"/>
    </source>
</evidence>
<evidence type="ECO:0000259" key="5">
    <source>
        <dbReference type="Pfam" id="PF00496"/>
    </source>
</evidence>
<accession>A0A285U9Z6</accession>
<dbReference type="AlphaFoldDB" id="A0A285U9Z6"/>
<name>A0A285U9Z6_9HYPH</name>
<keyword evidence="3 4" id="KW-0732">Signal</keyword>
<evidence type="ECO:0000256" key="1">
    <source>
        <dbReference type="ARBA" id="ARBA00004418"/>
    </source>
</evidence>
<dbReference type="GO" id="GO:0042884">
    <property type="term" value="P:microcin transport"/>
    <property type="evidence" value="ECO:0007669"/>
    <property type="project" value="TreeGrafter"/>
</dbReference>
<evidence type="ECO:0000256" key="4">
    <source>
        <dbReference type="SAM" id="SignalP"/>
    </source>
</evidence>
<dbReference type="GO" id="GO:0030288">
    <property type="term" value="C:outer membrane-bounded periplasmic space"/>
    <property type="evidence" value="ECO:0007669"/>
    <property type="project" value="TreeGrafter"/>
</dbReference>
<organism evidence="6 7">
    <name type="scientific">Rhizobium subbaraonis</name>
    <dbReference type="NCBI Taxonomy" id="908946"/>
    <lineage>
        <taxon>Bacteria</taxon>
        <taxon>Pseudomonadati</taxon>
        <taxon>Pseudomonadota</taxon>
        <taxon>Alphaproteobacteria</taxon>
        <taxon>Hyphomicrobiales</taxon>
        <taxon>Rhizobiaceae</taxon>
        <taxon>Rhizobium/Agrobacterium group</taxon>
        <taxon>Rhizobium</taxon>
    </lineage>
</organism>
<dbReference type="Gene3D" id="3.10.105.10">
    <property type="entry name" value="Dipeptide-binding Protein, Domain 3"/>
    <property type="match status" value="1"/>
</dbReference>
<dbReference type="PANTHER" id="PTHR30290">
    <property type="entry name" value="PERIPLASMIC BINDING COMPONENT OF ABC TRANSPORTER"/>
    <property type="match status" value="1"/>
</dbReference>
<feature type="domain" description="Solute-binding protein family 5" evidence="5">
    <location>
        <begin position="106"/>
        <end position="509"/>
    </location>
</feature>
<dbReference type="Gene3D" id="3.40.190.10">
    <property type="entry name" value="Periplasmic binding protein-like II"/>
    <property type="match status" value="1"/>
</dbReference>
<evidence type="ECO:0000256" key="2">
    <source>
        <dbReference type="ARBA" id="ARBA00005695"/>
    </source>
</evidence>
<protein>
    <submittedName>
        <fullName evidence="6">Peptide/nickel transport system substrate-binding protein</fullName>
    </submittedName>
</protein>
<comment type="subcellular location">
    <subcellularLocation>
        <location evidence="1">Periplasm</location>
    </subcellularLocation>
</comment>
<reference evidence="6 7" key="1">
    <citation type="submission" date="2017-08" db="EMBL/GenBank/DDBJ databases">
        <authorList>
            <person name="de Groot N.N."/>
        </authorList>
    </citation>
    <scope>NUCLEOTIDE SEQUENCE [LARGE SCALE GENOMIC DNA]</scope>
    <source>
        <strain evidence="6 7">JC85</strain>
    </source>
</reference>
<dbReference type="GO" id="GO:0043190">
    <property type="term" value="C:ATP-binding cassette (ABC) transporter complex"/>
    <property type="evidence" value="ECO:0007669"/>
    <property type="project" value="InterPro"/>
</dbReference>
<dbReference type="EMBL" id="OBQD01000005">
    <property type="protein sequence ID" value="SOC38629.1"/>
    <property type="molecule type" value="Genomic_DNA"/>
</dbReference>
<gene>
    <name evidence="6" type="ORF">SAMN05892877_105189</name>
</gene>
<proteinExistence type="inferred from homology"/>
<dbReference type="GO" id="GO:0015833">
    <property type="term" value="P:peptide transport"/>
    <property type="evidence" value="ECO:0007669"/>
    <property type="project" value="TreeGrafter"/>
</dbReference>
<dbReference type="PANTHER" id="PTHR30290:SF64">
    <property type="entry name" value="ABC TRANSPORTER PERIPLASMIC BINDING PROTEIN"/>
    <property type="match status" value="1"/>
</dbReference>
<dbReference type="PIRSF" id="PIRSF002741">
    <property type="entry name" value="MppA"/>
    <property type="match status" value="1"/>
</dbReference>
<keyword evidence="7" id="KW-1185">Reference proteome</keyword>
<sequence>MRVLLTALCLALAAPFGQALAAPVHGIAMHGEPALPPDYKHFPYVNPDVKKGGRITYGVVGTFDNLNPFILKSMRTTARGMWDPEFGNLVYESLMQRSRDEAFSMYGLLAETVEWDDERSFIQFNLNPKAKWADGQPVTPDDVIFSFELLRDKGRSPFSRRLDVVEKTEKIGKHGVRFTFNDKADRESPLLLALSPVLPKHAIDVEGFDRTSLAFPLGSGPYRVKDVRPGEKIVYERNPDYWGKDIPSKIGFDNYDQISVEYFLQENTLFEAFKKGSVDIFQEGNPTKWARGYDFPAVTSGAILKEEFMPKVPSGMLGFVFNTRRPMFADARLRHGLSLVFDFEWVNRNLFENAYRRTESFWQNSELSSLGVPADESERALLGPALARIEPEILDGTYRWPQTDASGRDRTVLKQAVMLMKEAGYSIKDGVMSDANGKPLAFEIMTQNADQEKLALAYQRFLSALGIRAAVRTVDDSQYQSRTLTFDYDVIVRAYASSLSPGLEQAVRWRSDYRDREGSEAFAGANDPDVDRMVDAILSARSAEDFRSAVRAHDRLLLSNHYVLPLYHLGRQWVARYDYIARPDAVPLYGYQLPVWWDARAQK</sequence>
<dbReference type="InterPro" id="IPR039424">
    <property type="entry name" value="SBP_5"/>
</dbReference>
<dbReference type="Proteomes" id="UP000219167">
    <property type="component" value="Unassembled WGS sequence"/>
</dbReference>
<dbReference type="GO" id="GO:1904680">
    <property type="term" value="F:peptide transmembrane transporter activity"/>
    <property type="evidence" value="ECO:0007669"/>
    <property type="project" value="TreeGrafter"/>
</dbReference>
<dbReference type="SUPFAM" id="SSF53850">
    <property type="entry name" value="Periplasmic binding protein-like II"/>
    <property type="match status" value="1"/>
</dbReference>
<feature type="signal peptide" evidence="4">
    <location>
        <begin position="1"/>
        <end position="21"/>
    </location>
</feature>